<dbReference type="GO" id="GO:0052689">
    <property type="term" value="F:carboxylic ester hydrolase activity"/>
    <property type="evidence" value="ECO:0007669"/>
    <property type="project" value="UniProtKB-KW"/>
</dbReference>
<dbReference type="Gene3D" id="3.40.50.1820">
    <property type="entry name" value="alpha/beta hydrolase"/>
    <property type="match status" value="1"/>
</dbReference>
<evidence type="ECO:0000256" key="5">
    <source>
        <dbReference type="SAM" id="Phobius"/>
    </source>
</evidence>
<dbReference type="PANTHER" id="PTHR44590:SF3">
    <property type="entry name" value="CARBOXYLESTERASE TYPE B DOMAIN-CONTAINING PROTEIN"/>
    <property type="match status" value="1"/>
</dbReference>
<dbReference type="PANTHER" id="PTHR44590">
    <property type="entry name" value="CARBOXYLIC ESTER HYDROLASE-RELATED"/>
    <property type="match status" value="1"/>
</dbReference>
<keyword evidence="3 4" id="KW-0378">Hydrolase</keyword>
<evidence type="ECO:0000313" key="7">
    <source>
        <dbReference type="Proteomes" id="UP000035680"/>
    </source>
</evidence>
<evidence type="ECO:0000256" key="3">
    <source>
        <dbReference type="ARBA" id="ARBA00022801"/>
    </source>
</evidence>
<dbReference type="EC" id="3.1.1.-" evidence="4"/>
<evidence type="ECO:0000259" key="6">
    <source>
        <dbReference type="Pfam" id="PF00135"/>
    </source>
</evidence>
<keyword evidence="5" id="KW-0472">Membrane</keyword>
<dbReference type="Proteomes" id="UP000035680">
    <property type="component" value="Unassembled WGS sequence"/>
</dbReference>
<keyword evidence="7" id="KW-1185">Reference proteome</keyword>
<dbReference type="SUPFAM" id="SSF53474">
    <property type="entry name" value="alpha/beta-Hydrolases"/>
    <property type="match status" value="1"/>
</dbReference>
<keyword evidence="5" id="KW-1133">Transmembrane helix</keyword>
<feature type="domain" description="Carboxylesterase type B" evidence="6">
    <location>
        <begin position="34"/>
        <end position="553"/>
    </location>
</feature>
<evidence type="ECO:0000313" key="8">
    <source>
        <dbReference type="WBParaSite" id="SVE_0037200.1"/>
    </source>
</evidence>
<organism evidence="7 8">
    <name type="scientific">Strongyloides venezuelensis</name>
    <name type="common">Threadworm</name>
    <dbReference type="NCBI Taxonomy" id="75913"/>
    <lineage>
        <taxon>Eukaryota</taxon>
        <taxon>Metazoa</taxon>
        <taxon>Ecdysozoa</taxon>
        <taxon>Nematoda</taxon>
        <taxon>Chromadorea</taxon>
        <taxon>Rhabditida</taxon>
        <taxon>Tylenchina</taxon>
        <taxon>Panagrolaimomorpha</taxon>
        <taxon>Strongyloidoidea</taxon>
        <taxon>Strongyloididae</taxon>
        <taxon>Strongyloides</taxon>
    </lineage>
</organism>
<accession>A0A0K0EV23</accession>
<dbReference type="WBParaSite" id="SVE_0037200.1">
    <property type="protein sequence ID" value="SVE_0037200.1"/>
    <property type="gene ID" value="SVE_0037200"/>
</dbReference>
<evidence type="ECO:0000256" key="1">
    <source>
        <dbReference type="ARBA" id="ARBA00005964"/>
    </source>
</evidence>
<dbReference type="PROSITE" id="PS00122">
    <property type="entry name" value="CARBOXYLESTERASE_B_1"/>
    <property type="match status" value="1"/>
</dbReference>
<dbReference type="AlphaFoldDB" id="A0A0K0EV23"/>
<evidence type="ECO:0000256" key="4">
    <source>
        <dbReference type="RuleBase" id="RU361235"/>
    </source>
</evidence>
<dbReference type="ESTHER" id="9bila-a0a0k0ev23">
    <property type="family name" value="Carb_B_Nematoda"/>
</dbReference>
<dbReference type="Pfam" id="PF00135">
    <property type="entry name" value="COesterase"/>
    <property type="match status" value="1"/>
</dbReference>
<reference evidence="8" key="2">
    <citation type="submission" date="2015-08" db="UniProtKB">
        <authorList>
            <consortium name="WormBaseParasite"/>
        </authorList>
    </citation>
    <scope>IDENTIFICATION</scope>
</reference>
<dbReference type="InterPro" id="IPR029058">
    <property type="entry name" value="AB_hydrolase_fold"/>
</dbReference>
<reference evidence="7" key="1">
    <citation type="submission" date="2014-07" db="EMBL/GenBank/DDBJ databases">
        <authorList>
            <person name="Martin A.A"/>
            <person name="De Silva N."/>
        </authorList>
    </citation>
    <scope>NUCLEOTIDE SEQUENCE</scope>
</reference>
<evidence type="ECO:0000256" key="2">
    <source>
        <dbReference type="ARBA" id="ARBA00022487"/>
    </source>
</evidence>
<keyword evidence="5" id="KW-0812">Transmembrane</keyword>
<dbReference type="InterPro" id="IPR002018">
    <property type="entry name" value="CarbesteraseB"/>
</dbReference>
<sequence length="584" mass="66856">MTTVVFTNNRKVYFLLLLTLYGISKNLVYTINPKAATPIGFYEGFEYKDAYVYLGIRYAAPPVGERRFEKPVVVERHDGIYDAKKFGNACPPSHRHEQMYTKQNISEDCLFLNIMTPKAEPESKEGYPVLIYIHGGGFSHGESAHLGYENLVKNFVSRGIVVVTIQYRLGFLGFGTTGDYVLPGNIGLWDQTYALYFVDGIITSFRGNRDDITISGTSAGSASVGALTISPHSNFMFKRTVQFSGSIFNDFGLSEQSEIFSKKLFKHAGCLHKDNLEVLKCMKNKSLEELYNAMDKVGIHCNTFTDFMFTPRLDDDFFPGKLETLIKAADKKPSMIGIAEKEFSLFLFNNFNKSFNIDQETIENFDKKSLESYIATIVLPYDETGRNGGAFRHHLFNFIVDKYPPPEGSSKIQIRQHYLEKLIEMTSDISINIGVYHEMQIKLYSDWPIYFFLMEHYNEFSQRDYLVKGATHCAECAYLFNIFHIPEDKYTKEDENFEESLSMSITNFIKTGDPSFKSIKWEKLTKENPSRYISFDGKDNKIASEYNSERINFYVKELPKIVGTGILSKTRIPSAEIHRVHTEL</sequence>
<keyword evidence="2" id="KW-0719">Serine esterase</keyword>
<proteinExistence type="inferred from homology"/>
<feature type="transmembrane region" description="Helical" evidence="5">
    <location>
        <begin position="12"/>
        <end position="31"/>
    </location>
</feature>
<protein>
    <recommendedName>
        <fullName evidence="4">Carboxylic ester hydrolase</fullName>
        <ecNumber evidence="4">3.1.1.-</ecNumber>
    </recommendedName>
</protein>
<dbReference type="InterPro" id="IPR019826">
    <property type="entry name" value="Carboxylesterase_B_AS"/>
</dbReference>
<dbReference type="STRING" id="75913.A0A0K0EV23"/>
<comment type="similarity">
    <text evidence="1 4">Belongs to the type-B carboxylesterase/lipase family.</text>
</comment>
<name>A0A0K0EV23_STRVS</name>